<reference evidence="4" key="1">
    <citation type="submission" date="2017-11" db="EMBL/GenBank/DDBJ databases">
        <title>Otitis media/interna in a cat caused by the recently described species Corynebacterium provencense.</title>
        <authorList>
            <person name="Kittl S."/>
            <person name="Brodard I."/>
            <person name="Rychener L."/>
            <person name="Jores J."/>
            <person name="Roosje P."/>
            <person name="Gobeli Brawand S."/>
        </authorList>
    </citation>
    <scope>NUCLEOTIDE SEQUENCE [LARGE SCALE GENOMIC DNA]</scope>
    <source>
        <strain evidence="4">17KM38</strain>
    </source>
</reference>
<dbReference type="SUPFAM" id="SSF53807">
    <property type="entry name" value="Helical backbone' metal receptor"/>
    <property type="match status" value="1"/>
</dbReference>
<dbReference type="KEGG" id="cpre:Csp1_03350"/>
<protein>
    <submittedName>
        <fullName evidence="3">Vitamin B12-binding protein</fullName>
    </submittedName>
</protein>
<evidence type="ECO:0000313" key="4">
    <source>
        <dbReference type="Proteomes" id="UP000247696"/>
    </source>
</evidence>
<keyword evidence="4" id="KW-1185">Reference proteome</keyword>
<sequence>MNHISSIVSTVAAAAVAVTLASCSDSGSGTTEVRNCGATVSFDHVPENVTLLKSAAVPTLQHLGVLDRVHAKAGVFPTGYYDDATNSALAAVPSITDKLNPEGHVQVSREEVVATGADLVLGATDTVNAQTLASSHIPLIEEPAFCGALDGPANWDDVWDQIRLYGTVFDRGQDADSYISELQERLESLPGPAEGAPRPRVAVLYPTPGGGTTYAYGAGSMATPVVEKAGGENVFADSADRVFEVSAEEIVDRNPDVVIALHSAESGPDDGDAMVAAVTALPGMDRTTAGQGHRIMPLMLNYAEPPTPLAVDGVEKVAGFLRDGSAAGPSTEAEAPGDAG</sequence>
<evidence type="ECO:0000313" key="3">
    <source>
        <dbReference type="EMBL" id="AWT25161.1"/>
    </source>
</evidence>
<dbReference type="InterPro" id="IPR050902">
    <property type="entry name" value="ABC_Transporter_SBP"/>
</dbReference>
<accession>A0A2Z3YP55</accession>
<dbReference type="AlphaFoldDB" id="A0A2Z3YP55"/>
<dbReference type="EMBL" id="CP024988">
    <property type="protein sequence ID" value="AWT25161.1"/>
    <property type="molecule type" value="Genomic_DNA"/>
</dbReference>
<dbReference type="PANTHER" id="PTHR30535:SF34">
    <property type="entry name" value="MOLYBDATE-BINDING PROTEIN MOLA"/>
    <property type="match status" value="1"/>
</dbReference>
<dbReference type="Gene3D" id="3.40.50.1980">
    <property type="entry name" value="Nitrogenase molybdenum iron protein domain"/>
    <property type="match status" value="2"/>
</dbReference>
<comment type="similarity">
    <text evidence="1">Belongs to the bacterial solute-binding protein 8 family.</text>
</comment>
<gene>
    <name evidence="3" type="primary">btuF</name>
    <name evidence="3" type="ORF">Csp1_03350</name>
</gene>
<feature type="domain" description="Fe/B12 periplasmic-binding" evidence="2">
    <location>
        <begin position="48"/>
        <end position="325"/>
    </location>
</feature>
<dbReference type="RefSeq" id="WP_110480914.1">
    <property type="nucleotide sequence ID" value="NZ_CP024988.1"/>
</dbReference>
<dbReference type="InterPro" id="IPR002491">
    <property type="entry name" value="ABC_transptr_periplasmic_BD"/>
</dbReference>
<name>A0A2Z3YP55_9CORY</name>
<organism evidence="3 4">
    <name type="scientific">Corynebacterium provencense</name>
    <dbReference type="NCBI Taxonomy" id="1737425"/>
    <lineage>
        <taxon>Bacteria</taxon>
        <taxon>Bacillati</taxon>
        <taxon>Actinomycetota</taxon>
        <taxon>Actinomycetes</taxon>
        <taxon>Mycobacteriales</taxon>
        <taxon>Corynebacteriaceae</taxon>
        <taxon>Corynebacterium</taxon>
    </lineage>
</organism>
<dbReference type="Proteomes" id="UP000247696">
    <property type="component" value="Chromosome"/>
</dbReference>
<proteinExistence type="inferred from homology"/>
<evidence type="ECO:0000256" key="1">
    <source>
        <dbReference type="ARBA" id="ARBA00008814"/>
    </source>
</evidence>
<dbReference type="STRING" id="1737425.GCA_900049755_02305"/>
<dbReference type="PROSITE" id="PS50983">
    <property type="entry name" value="FE_B12_PBP"/>
    <property type="match status" value="1"/>
</dbReference>
<dbReference type="OrthoDB" id="9797850at2"/>
<dbReference type="PANTHER" id="PTHR30535">
    <property type="entry name" value="VITAMIN B12-BINDING PROTEIN"/>
    <property type="match status" value="1"/>
</dbReference>
<dbReference type="Pfam" id="PF01497">
    <property type="entry name" value="Peripla_BP_2"/>
    <property type="match status" value="1"/>
</dbReference>
<evidence type="ECO:0000259" key="2">
    <source>
        <dbReference type="PROSITE" id="PS50983"/>
    </source>
</evidence>